<feature type="transmembrane region" description="Helical" evidence="1">
    <location>
        <begin position="51"/>
        <end position="77"/>
    </location>
</feature>
<evidence type="ECO:0000256" key="1">
    <source>
        <dbReference type="SAM" id="Phobius"/>
    </source>
</evidence>
<comment type="caution">
    <text evidence="2">The sequence shown here is derived from an EMBL/GenBank/DDBJ whole genome shotgun (WGS) entry which is preliminary data.</text>
</comment>
<dbReference type="AlphaFoldDB" id="A0A3D9C8I4"/>
<dbReference type="EMBL" id="QNVT01000011">
    <property type="protein sequence ID" value="REC62018.1"/>
    <property type="molecule type" value="Genomic_DNA"/>
</dbReference>
<accession>A0A3D9C8I4</accession>
<name>A0A3D9C8I4_9FLAO</name>
<proteinExistence type="predicted"/>
<reference evidence="3" key="1">
    <citation type="submission" date="2018-06" db="EMBL/GenBank/DDBJ databases">
        <authorList>
            <person name="Lum Nde A."/>
            <person name="Hugo C."/>
        </authorList>
    </citation>
    <scope>NUCLEOTIDE SEQUENCE [LARGE SCALE GENOMIC DNA]</scope>
    <source>
        <strain evidence="3">1_F178</strain>
    </source>
</reference>
<dbReference type="RefSeq" id="WP_115971273.1">
    <property type="nucleotide sequence ID" value="NZ_QNVT01000011.1"/>
</dbReference>
<organism evidence="2 3">
    <name type="scientific">Chryseobacterium pennae</name>
    <dbReference type="NCBI Taxonomy" id="2258962"/>
    <lineage>
        <taxon>Bacteria</taxon>
        <taxon>Pseudomonadati</taxon>
        <taxon>Bacteroidota</taxon>
        <taxon>Flavobacteriia</taxon>
        <taxon>Flavobacteriales</taxon>
        <taxon>Weeksellaceae</taxon>
        <taxon>Chryseobacterium group</taxon>
        <taxon>Chryseobacterium</taxon>
    </lineage>
</organism>
<keyword evidence="1" id="KW-0472">Membrane</keyword>
<keyword evidence="1" id="KW-1133">Transmembrane helix</keyword>
<evidence type="ECO:0000313" key="2">
    <source>
        <dbReference type="EMBL" id="REC62018.1"/>
    </source>
</evidence>
<keyword evidence="3" id="KW-1185">Reference proteome</keyword>
<keyword evidence="1" id="KW-0812">Transmembrane</keyword>
<feature type="transmembrane region" description="Helical" evidence="1">
    <location>
        <begin position="109"/>
        <end position="127"/>
    </location>
</feature>
<protein>
    <submittedName>
        <fullName evidence="2">Uncharacterized protein</fullName>
    </submittedName>
</protein>
<feature type="transmembrane region" description="Helical" evidence="1">
    <location>
        <begin position="84"/>
        <end position="103"/>
    </location>
</feature>
<feature type="transmembrane region" description="Helical" evidence="1">
    <location>
        <begin position="12"/>
        <end position="31"/>
    </location>
</feature>
<evidence type="ECO:0000313" key="3">
    <source>
        <dbReference type="Proteomes" id="UP000256686"/>
    </source>
</evidence>
<sequence>MNNIKNNSNYSVLIYCLKLWLLTSAISAIVFKLIEIQNIGTSNFWGRLITYLIYGLVLGLLNSLPGFIVLGLIIKFWIKDKLKLIIITIIISFVSFYFFHWPFEIDRPKIFVIPTIYAVVTSCLILISNTKRLH</sequence>
<dbReference type="Proteomes" id="UP000256686">
    <property type="component" value="Unassembled WGS sequence"/>
</dbReference>
<gene>
    <name evidence="2" type="ORF">DRF65_13410</name>
</gene>